<dbReference type="InParanoid" id="A0A6I9R675"/>
<dbReference type="GO" id="GO:0003676">
    <property type="term" value="F:nucleic acid binding"/>
    <property type="evidence" value="ECO:0007669"/>
    <property type="project" value="InterPro"/>
</dbReference>
<keyword evidence="3" id="KW-1185">Reference proteome</keyword>
<proteinExistence type="predicted"/>
<organism evidence="3 4">
    <name type="scientific">Elaeis guineensis var. tenera</name>
    <name type="common">Oil palm</name>
    <dbReference type="NCBI Taxonomy" id="51953"/>
    <lineage>
        <taxon>Eukaryota</taxon>
        <taxon>Viridiplantae</taxon>
        <taxon>Streptophyta</taxon>
        <taxon>Embryophyta</taxon>
        <taxon>Tracheophyta</taxon>
        <taxon>Spermatophyta</taxon>
        <taxon>Magnoliopsida</taxon>
        <taxon>Liliopsida</taxon>
        <taxon>Arecaceae</taxon>
        <taxon>Arecoideae</taxon>
        <taxon>Cocoseae</taxon>
        <taxon>Elaeidinae</taxon>
        <taxon>Elaeis</taxon>
    </lineage>
</organism>
<feature type="domain" description="U1-type" evidence="2">
    <location>
        <begin position="251"/>
        <end position="285"/>
    </location>
</feature>
<evidence type="ECO:0000259" key="2">
    <source>
        <dbReference type="SMART" id="SM00451"/>
    </source>
</evidence>
<dbReference type="OrthoDB" id="694733at2759"/>
<feature type="compositionally biased region" description="Basic residues" evidence="1">
    <location>
        <begin position="136"/>
        <end position="148"/>
    </location>
</feature>
<name>A0A6I9R675_ELAGV</name>
<dbReference type="SMART" id="SM00451">
    <property type="entry name" value="ZnF_U1"/>
    <property type="match status" value="2"/>
</dbReference>
<dbReference type="GO" id="GO:0008270">
    <property type="term" value="F:zinc ion binding"/>
    <property type="evidence" value="ECO:0007669"/>
    <property type="project" value="InterPro"/>
</dbReference>
<dbReference type="Gene3D" id="3.30.160.60">
    <property type="entry name" value="Classic Zinc Finger"/>
    <property type="match status" value="2"/>
</dbReference>
<feature type="compositionally biased region" description="Polar residues" evidence="1">
    <location>
        <begin position="158"/>
        <end position="170"/>
    </location>
</feature>
<dbReference type="SUPFAM" id="SSF57667">
    <property type="entry name" value="beta-beta-alpha zinc fingers"/>
    <property type="match status" value="2"/>
</dbReference>
<dbReference type="PANTHER" id="PTHR46786:SF1">
    <property type="entry name" value="ZINC FINGER MATRIN-TYPE PROTEIN 3"/>
    <property type="match status" value="1"/>
</dbReference>
<protein>
    <submittedName>
        <fullName evidence="4">Cell wall transcription factor ACE2</fullName>
    </submittedName>
</protein>
<dbReference type="RefSeq" id="XP_010918378.1">
    <property type="nucleotide sequence ID" value="XM_010920076.3"/>
</dbReference>
<evidence type="ECO:0000313" key="4">
    <source>
        <dbReference type="RefSeq" id="XP_010918378.1"/>
    </source>
</evidence>
<feature type="compositionally biased region" description="Basic and acidic residues" evidence="1">
    <location>
        <begin position="13"/>
        <end position="22"/>
    </location>
</feature>
<dbReference type="InterPro" id="IPR036236">
    <property type="entry name" value="Znf_C2H2_sf"/>
</dbReference>
<gene>
    <name evidence="4" type="primary">LOC105042761</name>
</gene>
<feature type="domain" description="U1-type" evidence="2">
    <location>
        <begin position="208"/>
        <end position="242"/>
    </location>
</feature>
<evidence type="ECO:0000256" key="1">
    <source>
        <dbReference type="SAM" id="MobiDB-lite"/>
    </source>
</evidence>
<accession>A0A6I9R675</accession>
<dbReference type="InterPro" id="IPR003604">
    <property type="entry name" value="Matrin/U1-like-C_Znf_C2H2"/>
</dbReference>
<dbReference type="InterPro" id="IPR013087">
    <property type="entry name" value="Znf_C2H2_type"/>
</dbReference>
<feature type="region of interest" description="Disordered" evidence="1">
    <location>
        <begin position="1"/>
        <end position="41"/>
    </location>
</feature>
<dbReference type="Pfam" id="PF12874">
    <property type="entry name" value="zf-met"/>
    <property type="match status" value="2"/>
</dbReference>
<feature type="compositionally biased region" description="Low complexity" evidence="1">
    <location>
        <begin position="191"/>
        <end position="203"/>
    </location>
</feature>
<sequence>MISDFEFINGELAQRKDTAQERAEEEQPGCEREIHGSAESISYEEAIQRELEFQKWIKKRTLPCSAGSELPPSSQDLPSEPNLIVTRREAVSLPLPHKLLPQPQFQDQQAQPIHLQFRDQHHRPPHHDRQAPPRRLQFKRPSPHRLQHVRPLLRPPYQKTSQQFGLQHRQTFPRARPQSQDWQHPSEKQLLDQQPQQFKAQQPFSSQTAPLWCDVCKVPCMTAFNLAQHQQGKKHKAKWEEVLGDKNTDKKRPLWCNECSIPCMGEAAMAQHCVGKRHAARLLVIKAEQMERERVAMASRGVREMGLRVDMDNVHDPLYN</sequence>
<dbReference type="PANTHER" id="PTHR46786">
    <property type="entry name" value="ZINC FINGER MATRIN-TYPE PROTEIN 3"/>
    <property type="match status" value="1"/>
</dbReference>
<dbReference type="Proteomes" id="UP000504607">
    <property type="component" value="Chromosome 4"/>
</dbReference>
<dbReference type="AlphaFoldDB" id="A0A6I9R675"/>
<reference evidence="4" key="1">
    <citation type="submission" date="2025-08" db="UniProtKB">
        <authorList>
            <consortium name="RefSeq"/>
        </authorList>
    </citation>
    <scope>IDENTIFICATION</scope>
</reference>
<feature type="region of interest" description="Disordered" evidence="1">
    <location>
        <begin position="120"/>
        <end position="203"/>
    </location>
</feature>
<evidence type="ECO:0000313" key="3">
    <source>
        <dbReference type="Proteomes" id="UP000504607"/>
    </source>
</evidence>
<dbReference type="InterPro" id="IPR052644">
    <property type="entry name" value="ZMAT3"/>
</dbReference>